<evidence type="ECO:0000313" key="1">
    <source>
        <dbReference type="EMBL" id="KAK1898856.1"/>
    </source>
</evidence>
<reference evidence="1" key="1">
    <citation type="submission" date="2023-04" db="EMBL/GenBank/DDBJ databases">
        <title>Chromosome-level genome of Chaenocephalus aceratus.</title>
        <authorList>
            <person name="Park H."/>
        </authorList>
    </citation>
    <scope>NUCLEOTIDE SEQUENCE</scope>
    <source>
        <strain evidence="1">DE</strain>
        <tissue evidence="1">Muscle</tissue>
    </source>
</reference>
<proteinExistence type="predicted"/>
<dbReference type="Proteomes" id="UP001228049">
    <property type="component" value="Unassembled WGS sequence"/>
</dbReference>
<accession>A0AAD9CCM4</accession>
<name>A0AAD9CCM4_DISEL</name>
<sequence length="68" mass="7100">MSTSPPCNPAQPHPSKSSCLWTPSDLFPCLAVFSHANQSAFSLNIHKPDLQPVFGAGGSSEGSETENG</sequence>
<evidence type="ECO:0000313" key="2">
    <source>
        <dbReference type="Proteomes" id="UP001228049"/>
    </source>
</evidence>
<organism evidence="1 2">
    <name type="scientific">Dissostichus eleginoides</name>
    <name type="common">Patagonian toothfish</name>
    <name type="synonym">Dissostichus amissus</name>
    <dbReference type="NCBI Taxonomy" id="100907"/>
    <lineage>
        <taxon>Eukaryota</taxon>
        <taxon>Metazoa</taxon>
        <taxon>Chordata</taxon>
        <taxon>Craniata</taxon>
        <taxon>Vertebrata</taxon>
        <taxon>Euteleostomi</taxon>
        <taxon>Actinopterygii</taxon>
        <taxon>Neopterygii</taxon>
        <taxon>Teleostei</taxon>
        <taxon>Neoteleostei</taxon>
        <taxon>Acanthomorphata</taxon>
        <taxon>Eupercaria</taxon>
        <taxon>Perciformes</taxon>
        <taxon>Notothenioidei</taxon>
        <taxon>Nototheniidae</taxon>
        <taxon>Dissostichus</taxon>
    </lineage>
</organism>
<dbReference type="EMBL" id="JASDAP010000008">
    <property type="protein sequence ID" value="KAK1898856.1"/>
    <property type="molecule type" value="Genomic_DNA"/>
</dbReference>
<dbReference type="AlphaFoldDB" id="A0AAD9CCM4"/>
<protein>
    <submittedName>
        <fullName evidence="1">DOPA 45-dioxygenase</fullName>
    </submittedName>
</protein>
<gene>
    <name evidence="1" type="ORF">KUDE01_018379</name>
</gene>
<comment type="caution">
    <text evidence="1">The sequence shown here is derived from an EMBL/GenBank/DDBJ whole genome shotgun (WGS) entry which is preliminary data.</text>
</comment>
<keyword evidence="2" id="KW-1185">Reference proteome</keyword>